<name>A0ABY8BUH2_9MICO</name>
<feature type="domain" description="Carboxymuconolactone decarboxylase-like" evidence="1">
    <location>
        <begin position="17"/>
        <end position="99"/>
    </location>
</feature>
<dbReference type="PANTHER" id="PTHR34846">
    <property type="entry name" value="4-CARBOXYMUCONOLACTONE DECARBOXYLASE FAMILY PROTEIN (AFU_ORTHOLOGUE AFUA_6G11590)"/>
    <property type="match status" value="1"/>
</dbReference>
<dbReference type="Gene3D" id="1.20.1290.10">
    <property type="entry name" value="AhpD-like"/>
    <property type="match status" value="1"/>
</dbReference>
<dbReference type="InterPro" id="IPR003779">
    <property type="entry name" value="CMD-like"/>
</dbReference>
<dbReference type="PANTHER" id="PTHR34846:SF10">
    <property type="entry name" value="CYTOPLASMIC PROTEIN"/>
    <property type="match status" value="1"/>
</dbReference>
<dbReference type="InterPro" id="IPR029032">
    <property type="entry name" value="AhpD-like"/>
</dbReference>
<accession>A0ABY8BUH2</accession>
<dbReference type="NCBIfam" id="TIGR00778">
    <property type="entry name" value="ahpD_dom"/>
    <property type="match status" value="1"/>
</dbReference>
<protein>
    <submittedName>
        <fullName evidence="2">Carboxymuconolactone decarboxylase family protein</fullName>
    </submittedName>
</protein>
<gene>
    <name evidence="2" type="ORF">PU630_11225</name>
</gene>
<dbReference type="RefSeq" id="WP_275277153.1">
    <property type="nucleotide sequence ID" value="NZ_CP119108.1"/>
</dbReference>
<dbReference type="Proteomes" id="UP001214553">
    <property type="component" value="Chromosome"/>
</dbReference>
<organism evidence="2 3">
    <name type="scientific">Microbacterium horticulturae</name>
    <dbReference type="NCBI Taxonomy" id="3028316"/>
    <lineage>
        <taxon>Bacteria</taxon>
        <taxon>Bacillati</taxon>
        <taxon>Actinomycetota</taxon>
        <taxon>Actinomycetes</taxon>
        <taxon>Micrococcales</taxon>
        <taxon>Microbacteriaceae</taxon>
        <taxon>Microbacterium</taxon>
    </lineage>
</organism>
<sequence>MSDEPRVHLSRAAMPAYKALEAFSKTVKEIADEAGIDARLAEIVQLHASQLNGCAYCVRVHVDRATEAGLDADLVMQLATWRESGVFTDRERAALELTEVFTFIHDGGVPDEVYDRVGGVLSEKEYVALCWILVSINSFNRIAIAGRYPVPPRG</sequence>
<proteinExistence type="predicted"/>
<dbReference type="InterPro" id="IPR004675">
    <property type="entry name" value="AhpD_core"/>
</dbReference>
<reference evidence="2 3" key="1">
    <citation type="submission" date="2023-03" db="EMBL/GenBank/DDBJ databases">
        <title>Genome sequence of Microbacterium sp. KACC 23027.</title>
        <authorList>
            <person name="Kim S."/>
            <person name="Heo J."/>
            <person name="Kwon S.-W."/>
        </authorList>
    </citation>
    <scope>NUCLEOTIDE SEQUENCE [LARGE SCALE GENOMIC DNA]</scope>
    <source>
        <strain evidence="2 3">KACC 23027</strain>
    </source>
</reference>
<dbReference type="EMBL" id="CP119108">
    <property type="protein sequence ID" value="WEG07814.1"/>
    <property type="molecule type" value="Genomic_DNA"/>
</dbReference>
<keyword evidence="3" id="KW-1185">Reference proteome</keyword>
<evidence type="ECO:0000313" key="3">
    <source>
        <dbReference type="Proteomes" id="UP001214553"/>
    </source>
</evidence>
<evidence type="ECO:0000259" key="1">
    <source>
        <dbReference type="Pfam" id="PF02627"/>
    </source>
</evidence>
<evidence type="ECO:0000313" key="2">
    <source>
        <dbReference type="EMBL" id="WEG07814.1"/>
    </source>
</evidence>
<dbReference type="SUPFAM" id="SSF69118">
    <property type="entry name" value="AhpD-like"/>
    <property type="match status" value="1"/>
</dbReference>
<dbReference type="Pfam" id="PF02627">
    <property type="entry name" value="CMD"/>
    <property type="match status" value="1"/>
</dbReference>